<dbReference type="AlphaFoldDB" id="A0A127Q679"/>
<feature type="signal peptide" evidence="2">
    <location>
        <begin position="1"/>
        <end position="23"/>
    </location>
</feature>
<sequence length="118" mass="12815">MEKILLVLLLGAIAAVTPEKAVAADNGTGQPVAGQAPLFAPPALNVTGVHPQALLMAPPSQTVAPVWRERNEWERRRADQWSQLEWQRQQWRENRGELAGGNQIHTSATQGPASSSSF</sequence>
<organism evidence="3 4">
    <name type="scientific">Collimonas pratensis</name>
    <dbReference type="NCBI Taxonomy" id="279113"/>
    <lineage>
        <taxon>Bacteria</taxon>
        <taxon>Pseudomonadati</taxon>
        <taxon>Pseudomonadota</taxon>
        <taxon>Betaproteobacteria</taxon>
        <taxon>Burkholderiales</taxon>
        <taxon>Oxalobacteraceae</taxon>
        <taxon>Collimonas</taxon>
    </lineage>
</organism>
<proteinExistence type="predicted"/>
<reference evidence="3 4" key="1">
    <citation type="submission" date="2015-11" db="EMBL/GenBank/DDBJ databases">
        <title>Exploring the genomic traits of fungus-feeding bacterial genus Collimonas.</title>
        <authorList>
            <person name="Song C."/>
            <person name="Schmidt R."/>
            <person name="de Jager V."/>
            <person name="Krzyzanowska D."/>
            <person name="Jongedijk E."/>
            <person name="Cankar K."/>
            <person name="Beekwilder J."/>
            <person name="van Veen A."/>
            <person name="de Boer W."/>
            <person name="van Veen J.A."/>
            <person name="Garbeva P."/>
        </authorList>
    </citation>
    <scope>NUCLEOTIDE SEQUENCE [LARGE SCALE GENOMIC DNA]</scope>
    <source>
        <strain evidence="3 4">Ter91</strain>
    </source>
</reference>
<protein>
    <submittedName>
        <fullName evidence="3">Uncharacterized protein</fullName>
    </submittedName>
</protein>
<feature type="chain" id="PRO_5007277598" evidence="2">
    <location>
        <begin position="24"/>
        <end position="118"/>
    </location>
</feature>
<evidence type="ECO:0000313" key="4">
    <source>
        <dbReference type="Proteomes" id="UP000074561"/>
    </source>
</evidence>
<gene>
    <name evidence="3" type="ORF">CPter91_2969</name>
</gene>
<accession>A0A127Q679</accession>
<dbReference type="KEGG" id="cpra:CPter91_2969"/>
<evidence type="ECO:0000313" key="3">
    <source>
        <dbReference type="EMBL" id="AMP05315.1"/>
    </source>
</evidence>
<dbReference type="EMBL" id="CP013234">
    <property type="protein sequence ID" value="AMP05315.1"/>
    <property type="molecule type" value="Genomic_DNA"/>
</dbReference>
<feature type="region of interest" description="Disordered" evidence="1">
    <location>
        <begin position="92"/>
        <end position="118"/>
    </location>
</feature>
<dbReference type="PATRIC" id="fig|279113.9.peg.2932"/>
<dbReference type="RefSeq" id="WP_061941196.1">
    <property type="nucleotide sequence ID" value="NZ_CP013234.1"/>
</dbReference>
<name>A0A127Q679_9BURK</name>
<dbReference type="OrthoDB" id="8777648at2"/>
<feature type="compositionally biased region" description="Polar residues" evidence="1">
    <location>
        <begin position="103"/>
        <end position="118"/>
    </location>
</feature>
<evidence type="ECO:0000256" key="1">
    <source>
        <dbReference type="SAM" id="MobiDB-lite"/>
    </source>
</evidence>
<evidence type="ECO:0000256" key="2">
    <source>
        <dbReference type="SAM" id="SignalP"/>
    </source>
</evidence>
<dbReference type="Proteomes" id="UP000074561">
    <property type="component" value="Chromosome"/>
</dbReference>
<keyword evidence="2" id="KW-0732">Signal</keyword>